<proteinExistence type="predicted"/>
<sequence>MPFALKHTATGTLLSCVQRNGYKLAYYGLMLWEQSPEQREIAEALAEAGIAPHEEAGTASDWEVLALSEYEAKIANVKLRNDPRKVVYYRDGVITAVD</sequence>
<reference evidence="1 2" key="1">
    <citation type="submission" date="2019-07" db="EMBL/GenBank/DDBJ databases">
        <authorList>
            <person name="Kim J.K."/>
            <person name="Cheong H.-M."/>
            <person name="Choi Y."/>
            <person name="Hwang K.J."/>
            <person name="Lee S."/>
            <person name="Choi C."/>
        </authorList>
    </citation>
    <scope>NUCLEOTIDE SEQUENCE [LARGE SCALE GENOMIC DNA]</scope>
    <source>
        <strain evidence="1 2">KS 22</strain>
    </source>
</reference>
<dbReference type="EMBL" id="CP041969">
    <property type="protein sequence ID" value="QMV44623.1"/>
    <property type="molecule type" value="Genomic_DNA"/>
</dbReference>
<keyword evidence="2" id="KW-1185">Reference proteome</keyword>
<organism evidence="1 2">
    <name type="scientific">Cohnella cholangitidis</name>
    <dbReference type="NCBI Taxonomy" id="2598458"/>
    <lineage>
        <taxon>Bacteria</taxon>
        <taxon>Bacillati</taxon>
        <taxon>Bacillota</taxon>
        <taxon>Bacilli</taxon>
        <taxon>Bacillales</taxon>
        <taxon>Paenibacillaceae</taxon>
        <taxon>Cohnella</taxon>
    </lineage>
</organism>
<accession>A0A7G5C5Y9</accession>
<dbReference type="RefSeq" id="WP_182300874.1">
    <property type="nucleotide sequence ID" value="NZ_CP041969.1"/>
</dbReference>
<gene>
    <name evidence="1" type="ORF">FPL14_28215</name>
</gene>
<dbReference type="Proteomes" id="UP000515679">
    <property type="component" value="Chromosome"/>
</dbReference>
<evidence type="ECO:0000313" key="2">
    <source>
        <dbReference type="Proteomes" id="UP000515679"/>
    </source>
</evidence>
<evidence type="ECO:0000313" key="1">
    <source>
        <dbReference type="EMBL" id="QMV44623.1"/>
    </source>
</evidence>
<dbReference type="AlphaFoldDB" id="A0A7G5C5Y9"/>
<protein>
    <submittedName>
        <fullName evidence="1">Uncharacterized protein</fullName>
    </submittedName>
</protein>
<dbReference type="KEGG" id="cchl:FPL14_28215"/>
<name>A0A7G5C5Y9_9BACL</name>